<evidence type="ECO:0000313" key="1">
    <source>
        <dbReference type="EMBL" id="KAH6928529.1"/>
    </source>
</evidence>
<gene>
    <name evidence="1" type="ORF">HPB50_016866</name>
</gene>
<proteinExistence type="predicted"/>
<dbReference type="EMBL" id="CM023486">
    <property type="protein sequence ID" value="KAH6928529.1"/>
    <property type="molecule type" value="Genomic_DNA"/>
</dbReference>
<organism evidence="1 2">
    <name type="scientific">Hyalomma asiaticum</name>
    <name type="common">Tick</name>
    <dbReference type="NCBI Taxonomy" id="266040"/>
    <lineage>
        <taxon>Eukaryota</taxon>
        <taxon>Metazoa</taxon>
        <taxon>Ecdysozoa</taxon>
        <taxon>Arthropoda</taxon>
        <taxon>Chelicerata</taxon>
        <taxon>Arachnida</taxon>
        <taxon>Acari</taxon>
        <taxon>Parasitiformes</taxon>
        <taxon>Ixodida</taxon>
        <taxon>Ixodoidea</taxon>
        <taxon>Ixodidae</taxon>
        <taxon>Hyalomminae</taxon>
        <taxon>Hyalomma</taxon>
    </lineage>
</organism>
<reference evidence="1" key="1">
    <citation type="submission" date="2020-05" db="EMBL/GenBank/DDBJ databases">
        <title>Large-scale comparative analyses of tick genomes elucidate their genetic diversity and vector capacities.</title>
        <authorList>
            <person name="Jia N."/>
            <person name="Wang J."/>
            <person name="Shi W."/>
            <person name="Du L."/>
            <person name="Sun Y."/>
            <person name="Zhan W."/>
            <person name="Jiang J."/>
            <person name="Wang Q."/>
            <person name="Zhang B."/>
            <person name="Ji P."/>
            <person name="Sakyi L.B."/>
            <person name="Cui X."/>
            <person name="Yuan T."/>
            <person name="Jiang B."/>
            <person name="Yang W."/>
            <person name="Lam T.T.-Y."/>
            <person name="Chang Q."/>
            <person name="Ding S."/>
            <person name="Wang X."/>
            <person name="Zhu J."/>
            <person name="Ruan X."/>
            <person name="Zhao L."/>
            <person name="Wei J."/>
            <person name="Que T."/>
            <person name="Du C."/>
            <person name="Cheng J."/>
            <person name="Dai P."/>
            <person name="Han X."/>
            <person name="Huang E."/>
            <person name="Gao Y."/>
            <person name="Liu J."/>
            <person name="Shao H."/>
            <person name="Ye R."/>
            <person name="Li L."/>
            <person name="Wei W."/>
            <person name="Wang X."/>
            <person name="Wang C."/>
            <person name="Yang T."/>
            <person name="Huo Q."/>
            <person name="Li W."/>
            <person name="Guo W."/>
            <person name="Chen H."/>
            <person name="Zhou L."/>
            <person name="Ni X."/>
            <person name="Tian J."/>
            <person name="Zhou Y."/>
            <person name="Sheng Y."/>
            <person name="Liu T."/>
            <person name="Pan Y."/>
            <person name="Xia L."/>
            <person name="Li J."/>
            <person name="Zhao F."/>
            <person name="Cao W."/>
        </authorList>
    </citation>
    <scope>NUCLEOTIDE SEQUENCE</scope>
    <source>
        <strain evidence="1">Hyas-2018</strain>
    </source>
</reference>
<protein>
    <submittedName>
        <fullName evidence="1">Uncharacterized protein</fullName>
    </submittedName>
</protein>
<name>A0ACB7S3R4_HYAAI</name>
<evidence type="ECO:0000313" key="2">
    <source>
        <dbReference type="Proteomes" id="UP000821845"/>
    </source>
</evidence>
<comment type="caution">
    <text evidence="1">The sequence shown here is derived from an EMBL/GenBank/DDBJ whole genome shotgun (WGS) entry which is preliminary data.</text>
</comment>
<dbReference type="Proteomes" id="UP000821845">
    <property type="component" value="Chromosome 6"/>
</dbReference>
<keyword evidence="2" id="KW-1185">Reference proteome</keyword>
<accession>A0ACB7S3R4</accession>
<sequence>MVGVLQTPPGPPFFELVEARKRAETKSVRAKGLPPLHGPLAAKRRPPETPNMYTAGGKPRGRERPRGASRVPRCRRGRPLTGGRKEAPTARGSLEEASSESRGCGERARGNRDTVLG</sequence>